<organism evidence="4 5">
    <name type="scientific">Pelodiscus sinensis</name>
    <name type="common">Chinese softshell turtle</name>
    <name type="synonym">Trionyx sinensis</name>
    <dbReference type="NCBI Taxonomy" id="13735"/>
    <lineage>
        <taxon>Eukaryota</taxon>
        <taxon>Metazoa</taxon>
        <taxon>Chordata</taxon>
        <taxon>Craniata</taxon>
        <taxon>Vertebrata</taxon>
        <taxon>Euteleostomi</taxon>
        <taxon>Archelosauria</taxon>
        <taxon>Testudinata</taxon>
        <taxon>Testudines</taxon>
        <taxon>Cryptodira</taxon>
        <taxon>Trionychia</taxon>
        <taxon>Trionychidae</taxon>
        <taxon>Pelodiscus</taxon>
    </lineage>
</organism>
<keyword evidence="2" id="KW-0430">Lectin</keyword>
<dbReference type="AlphaFoldDB" id="K7F425"/>
<keyword evidence="5" id="KW-1185">Reference proteome</keyword>
<dbReference type="eggNOG" id="KOG4297">
    <property type="taxonomic scope" value="Eukaryota"/>
</dbReference>
<reference evidence="5" key="2">
    <citation type="journal article" date="2013" name="Nat. Genet.">
        <title>The draft genomes of soft-shell turtle and green sea turtle yield insights into the development and evolution of the turtle-specific body plan.</title>
        <authorList>
            <person name="Wang Z."/>
            <person name="Pascual-Anaya J."/>
            <person name="Zadissa A."/>
            <person name="Li W."/>
            <person name="Niimura Y."/>
            <person name="Huang Z."/>
            <person name="Li C."/>
            <person name="White S."/>
            <person name="Xiong Z."/>
            <person name="Fang D."/>
            <person name="Wang B."/>
            <person name="Ming Y."/>
            <person name="Chen Y."/>
            <person name="Zheng Y."/>
            <person name="Kuraku S."/>
            <person name="Pignatelli M."/>
            <person name="Herrero J."/>
            <person name="Beal K."/>
            <person name="Nozawa M."/>
            <person name="Li Q."/>
            <person name="Wang J."/>
            <person name="Zhang H."/>
            <person name="Yu L."/>
            <person name="Shigenobu S."/>
            <person name="Wang J."/>
            <person name="Liu J."/>
            <person name="Flicek P."/>
            <person name="Searle S."/>
            <person name="Wang J."/>
            <person name="Kuratani S."/>
            <person name="Yin Y."/>
            <person name="Aken B."/>
            <person name="Zhang G."/>
            <person name="Irie N."/>
        </authorList>
    </citation>
    <scope>NUCLEOTIDE SEQUENCE [LARGE SCALE GENOMIC DNA]</scope>
    <source>
        <strain evidence="5">Daiwa-1</strain>
    </source>
</reference>
<evidence type="ECO:0000256" key="1">
    <source>
        <dbReference type="ARBA" id="ARBA00004401"/>
    </source>
</evidence>
<evidence type="ECO:0000313" key="5">
    <source>
        <dbReference type="Proteomes" id="UP000007267"/>
    </source>
</evidence>
<dbReference type="OMA" id="WICTKPD"/>
<reference evidence="4" key="4">
    <citation type="submission" date="2025-09" db="UniProtKB">
        <authorList>
            <consortium name="Ensembl"/>
        </authorList>
    </citation>
    <scope>IDENTIFICATION</scope>
</reference>
<proteinExistence type="predicted"/>
<dbReference type="InterPro" id="IPR033992">
    <property type="entry name" value="NKR-like_CTLD"/>
</dbReference>
<dbReference type="InterPro" id="IPR001304">
    <property type="entry name" value="C-type_lectin-like"/>
</dbReference>
<dbReference type="CDD" id="cd03593">
    <property type="entry name" value="CLECT_NK_receptors_like"/>
    <property type="match status" value="1"/>
</dbReference>
<dbReference type="InterPro" id="IPR016186">
    <property type="entry name" value="C-type_lectin-like/link_sf"/>
</dbReference>
<dbReference type="EMBL" id="AGCU01061374">
    <property type="status" value="NOT_ANNOTATED_CDS"/>
    <property type="molecule type" value="Genomic_DNA"/>
</dbReference>
<comment type="subcellular location">
    <subcellularLocation>
        <location evidence="1">Cell membrane</location>
        <topology evidence="1">Single-pass type II membrane protein</topology>
    </subcellularLocation>
</comment>
<dbReference type="GeneTree" id="ENSGT00940000155319"/>
<protein>
    <recommendedName>
        <fullName evidence="3">C-type lectin domain-containing protein</fullName>
    </recommendedName>
</protein>
<dbReference type="GO" id="GO:0005886">
    <property type="term" value="C:plasma membrane"/>
    <property type="evidence" value="ECO:0007669"/>
    <property type="project" value="UniProtKB-SubCell"/>
</dbReference>
<dbReference type="InterPro" id="IPR050828">
    <property type="entry name" value="C-type_lectin/matrix_domain"/>
</dbReference>
<dbReference type="GO" id="GO:0030246">
    <property type="term" value="F:carbohydrate binding"/>
    <property type="evidence" value="ECO:0007669"/>
    <property type="project" value="UniProtKB-KW"/>
</dbReference>
<accession>K7F425</accession>
<dbReference type="PANTHER" id="PTHR45710:SF35">
    <property type="entry name" value="C-TYPE LECTIN DOMAIN FAMILY 2 MEMBER D"/>
    <property type="match status" value="1"/>
</dbReference>
<dbReference type="InterPro" id="IPR016187">
    <property type="entry name" value="CTDL_fold"/>
</dbReference>
<sequence>MPPSAVLGSPVLLCCPHGWVGYKGKCYYFSEGEGNWTDSWSHCSALGASLAGINTLQEMAFMHRYKGKPDHWIGLQRDPEQPWKWANGSKFNNLFGIRGGGDCAYLNDESGVSSSRCTNERRWICTKPDAFPTSEPRATTPASAF</sequence>
<evidence type="ECO:0000259" key="3">
    <source>
        <dbReference type="PROSITE" id="PS50041"/>
    </source>
</evidence>
<dbReference type="PANTHER" id="PTHR45710">
    <property type="entry name" value="C-TYPE LECTIN DOMAIN-CONTAINING PROTEIN 180"/>
    <property type="match status" value="1"/>
</dbReference>
<dbReference type="HOGENOM" id="CLU_049894_8_4_1"/>
<reference evidence="4" key="3">
    <citation type="submission" date="2025-08" db="UniProtKB">
        <authorList>
            <consortium name="Ensembl"/>
        </authorList>
    </citation>
    <scope>IDENTIFICATION</scope>
</reference>
<dbReference type="SUPFAM" id="SSF56436">
    <property type="entry name" value="C-type lectin-like"/>
    <property type="match status" value="1"/>
</dbReference>
<evidence type="ECO:0000256" key="2">
    <source>
        <dbReference type="ARBA" id="ARBA00022734"/>
    </source>
</evidence>
<dbReference type="PROSITE" id="PS50041">
    <property type="entry name" value="C_TYPE_LECTIN_2"/>
    <property type="match status" value="1"/>
</dbReference>
<dbReference type="Ensembl" id="ENSPSIT00000002796.1">
    <property type="protein sequence ID" value="ENSPSIP00000002785.1"/>
    <property type="gene ID" value="ENSPSIG00000002711.1"/>
</dbReference>
<dbReference type="STRING" id="13735.ENSPSIP00000002785"/>
<dbReference type="Pfam" id="PF00059">
    <property type="entry name" value="Lectin_C"/>
    <property type="match status" value="1"/>
</dbReference>
<dbReference type="Gene3D" id="3.10.100.10">
    <property type="entry name" value="Mannose-Binding Protein A, subunit A"/>
    <property type="match status" value="1"/>
</dbReference>
<dbReference type="Proteomes" id="UP000007267">
    <property type="component" value="Unassembled WGS sequence"/>
</dbReference>
<name>K7F425_PELSI</name>
<feature type="domain" description="C-type lectin" evidence="3">
    <location>
        <begin position="22"/>
        <end position="126"/>
    </location>
</feature>
<evidence type="ECO:0000313" key="4">
    <source>
        <dbReference type="Ensembl" id="ENSPSIP00000002785.1"/>
    </source>
</evidence>
<dbReference type="SMART" id="SM00034">
    <property type="entry name" value="CLECT"/>
    <property type="match status" value="1"/>
</dbReference>
<reference evidence="5" key="1">
    <citation type="submission" date="2011-10" db="EMBL/GenBank/DDBJ databases">
        <authorList>
            <consortium name="Soft-shell Turtle Genome Consortium"/>
        </authorList>
    </citation>
    <scope>NUCLEOTIDE SEQUENCE [LARGE SCALE GENOMIC DNA]</scope>
    <source>
        <strain evidence="5">Daiwa-1</strain>
    </source>
</reference>